<feature type="compositionally biased region" description="Basic residues" evidence="9">
    <location>
        <begin position="245"/>
        <end position="254"/>
    </location>
</feature>
<keyword evidence="5" id="KW-0808">Transferase</keyword>
<dbReference type="PANTHER" id="PTHR12787:SF0">
    <property type="entry name" value="RIBOSOMAL RNA-PROCESSING PROTEIN 8"/>
    <property type="match status" value="1"/>
</dbReference>
<dbReference type="InterPro" id="IPR042036">
    <property type="entry name" value="RRP8_N"/>
</dbReference>
<dbReference type="GO" id="GO:0042273">
    <property type="term" value="P:ribosomal large subunit biogenesis"/>
    <property type="evidence" value="ECO:0007669"/>
    <property type="project" value="TreeGrafter"/>
</dbReference>
<dbReference type="GO" id="GO:0016433">
    <property type="term" value="F:rRNA (adenine) methyltransferase activity"/>
    <property type="evidence" value="ECO:0007669"/>
    <property type="project" value="TreeGrafter"/>
</dbReference>
<gene>
    <name evidence="10" type="ORF">BT67DRAFT_458506</name>
</gene>
<dbReference type="AlphaFoldDB" id="A0AAN6UD05"/>
<sequence length="702" mass="76339">MELVLPRMIPQTTSANMKTIRRPPHSYDSDDDYDVDSDSDDARSIASSVYSQASFIPADFFALNPHLTNARGVHNPGTALYQIYHTSAIFGSIAFKCSTAEFETPEAEGDDSNTVPRDSYNVCNPSLRCLPTLRPKPPTNLRGLSISAEKLKVEAGLAPIAAPTHGRIAAPKAAKKRKRPGNAQNTVTAENLSDLWQKVIEHKETPQPKKDNKRQKTGPVVPPVVAPAPPTNLTPEEQEKFLATRAKKKERRERKKEERKLEAATAKPTEEDEEGEEWGGLDDDENPPKAAKPAKGEKADKKKPKGETAPTPTAPTPPAAKLTPLQASMREKLISARFRHLNETLYTRPSADAFQLFQDSPEMFSEYHEGFRRQVDVWPENPVDGYIADIKARAKVRQPPRNRILNGKPILPAHLPLPWPHTAKTCTIADLGCGDAKLATALQPFKQKLHLDIRSYDLQTGGSPFVTRADIANLPLADGSVDVAIFCLALMGTNWTDFVEEAYRILRWKGELWVAEIKSRFAGAATNNSSSSNGSNGSNGPPKRGGVVSHSVGNRQKTATAGPAGKKPKAGGAGAGEDEDANNAELAVQVDGAAALRKAETDISAFVEALWKRGFLLNRDLGDNAVDMGNKMFVRMHFVKAAPAVKGKCAAEGGVEGRAKDERGGGRAANKKKFIGGGEEEDGEAEARKEARLLKPCVYKLR</sequence>
<keyword evidence="4" id="KW-0489">Methyltransferase</keyword>
<dbReference type="FunFam" id="1.10.10.2150:FF:000001">
    <property type="entry name" value="Ribosomal RNA-processing protein 8"/>
    <property type="match status" value="1"/>
</dbReference>
<feature type="region of interest" description="Disordered" evidence="9">
    <location>
        <begin position="525"/>
        <end position="578"/>
    </location>
</feature>
<evidence type="ECO:0000256" key="1">
    <source>
        <dbReference type="ARBA" id="ARBA00004604"/>
    </source>
</evidence>
<protein>
    <recommendedName>
        <fullName evidence="8">Ribosomal RNA-processing protein 8</fullName>
    </recommendedName>
</protein>
<proteinExistence type="inferred from homology"/>
<feature type="region of interest" description="Disordered" evidence="9">
    <location>
        <begin position="166"/>
        <end position="190"/>
    </location>
</feature>
<dbReference type="Proteomes" id="UP001304895">
    <property type="component" value="Unassembled WGS sequence"/>
</dbReference>
<keyword evidence="3" id="KW-0698">rRNA processing</keyword>
<comment type="caution">
    <text evidence="10">The sequence shown here is derived from an EMBL/GenBank/DDBJ whole genome shotgun (WGS) entry which is preliminary data.</text>
</comment>
<evidence type="ECO:0000256" key="6">
    <source>
        <dbReference type="ARBA" id="ARBA00022691"/>
    </source>
</evidence>
<feature type="compositionally biased region" description="Acidic residues" evidence="9">
    <location>
        <begin position="270"/>
        <end position="285"/>
    </location>
</feature>
<dbReference type="EMBL" id="MU853432">
    <property type="protein sequence ID" value="KAK4130752.1"/>
    <property type="molecule type" value="Genomic_DNA"/>
</dbReference>
<keyword evidence="7" id="KW-0539">Nucleus</keyword>
<evidence type="ECO:0000256" key="4">
    <source>
        <dbReference type="ARBA" id="ARBA00022603"/>
    </source>
</evidence>
<feature type="region of interest" description="Disordered" evidence="9">
    <location>
        <begin position="203"/>
        <end position="324"/>
    </location>
</feature>
<evidence type="ECO:0000256" key="2">
    <source>
        <dbReference type="ARBA" id="ARBA00006301"/>
    </source>
</evidence>
<feature type="compositionally biased region" description="Low complexity" evidence="9">
    <location>
        <begin position="527"/>
        <end position="540"/>
    </location>
</feature>
<feature type="compositionally biased region" description="Basic and acidic residues" evidence="9">
    <location>
        <begin position="656"/>
        <end position="665"/>
    </location>
</feature>
<evidence type="ECO:0000256" key="9">
    <source>
        <dbReference type="SAM" id="MobiDB-lite"/>
    </source>
</evidence>
<comment type="similarity">
    <text evidence="2">Belongs to the methyltransferase superfamily. RRP8 family.</text>
</comment>
<evidence type="ECO:0000256" key="8">
    <source>
        <dbReference type="ARBA" id="ARBA00076672"/>
    </source>
</evidence>
<feature type="compositionally biased region" description="Pro residues" evidence="9">
    <location>
        <begin position="220"/>
        <end position="232"/>
    </location>
</feature>
<dbReference type="InterPro" id="IPR007823">
    <property type="entry name" value="RRP8"/>
</dbReference>
<dbReference type="Pfam" id="PF05148">
    <property type="entry name" value="Methyltransf_8"/>
    <property type="match status" value="1"/>
</dbReference>
<dbReference type="InterPro" id="IPR029063">
    <property type="entry name" value="SAM-dependent_MTases_sf"/>
</dbReference>
<evidence type="ECO:0000256" key="5">
    <source>
        <dbReference type="ARBA" id="ARBA00022679"/>
    </source>
</evidence>
<keyword evidence="11" id="KW-1185">Reference proteome</keyword>
<dbReference type="CDD" id="cd02440">
    <property type="entry name" value="AdoMet_MTases"/>
    <property type="match status" value="1"/>
</dbReference>
<organism evidence="10 11">
    <name type="scientific">Trichocladium antarcticum</name>
    <dbReference type="NCBI Taxonomy" id="1450529"/>
    <lineage>
        <taxon>Eukaryota</taxon>
        <taxon>Fungi</taxon>
        <taxon>Dikarya</taxon>
        <taxon>Ascomycota</taxon>
        <taxon>Pezizomycotina</taxon>
        <taxon>Sordariomycetes</taxon>
        <taxon>Sordariomycetidae</taxon>
        <taxon>Sordariales</taxon>
        <taxon>Chaetomiaceae</taxon>
        <taxon>Trichocladium</taxon>
    </lineage>
</organism>
<feature type="compositionally biased region" description="Acidic residues" evidence="9">
    <location>
        <begin position="29"/>
        <end position="39"/>
    </location>
</feature>
<reference evidence="10" key="2">
    <citation type="submission" date="2023-05" db="EMBL/GenBank/DDBJ databases">
        <authorList>
            <consortium name="Lawrence Berkeley National Laboratory"/>
            <person name="Steindorff A."/>
            <person name="Hensen N."/>
            <person name="Bonometti L."/>
            <person name="Westerberg I."/>
            <person name="Brannstrom I.O."/>
            <person name="Guillou S."/>
            <person name="Cros-Aarteil S."/>
            <person name="Calhoun S."/>
            <person name="Haridas S."/>
            <person name="Kuo A."/>
            <person name="Mondo S."/>
            <person name="Pangilinan J."/>
            <person name="Riley R."/>
            <person name="Labutti K."/>
            <person name="Andreopoulos B."/>
            <person name="Lipzen A."/>
            <person name="Chen C."/>
            <person name="Yanf M."/>
            <person name="Daum C."/>
            <person name="Ng V."/>
            <person name="Clum A."/>
            <person name="Ohm R."/>
            <person name="Martin F."/>
            <person name="Silar P."/>
            <person name="Natvig D."/>
            <person name="Lalanne C."/>
            <person name="Gautier V."/>
            <person name="Ament-Velasquez S.L."/>
            <person name="Kruys A."/>
            <person name="Hutchinson M.I."/>
            <person name="Powell A.J."/>
            <person name="Barry K."/>
            <person name="Miller A.N."/>
            <person name="Grigoriev I.V."/>
            <person name="Debuchy R."/>
            <person name="Gladieux P."/>
            <person name="Thoren M.H."/>
            <person name="Johannesson H."/>
        </authorList>
    </citation>
    <scope>NUCLEOTIDE SEQUENCE</scope>
    <source>
        <strain evidence="10">CBS 123565</strain>
    </source>
</reference>
<dbReference type="SUPFAM" id="SSF53335">
    <property type="entry name" value="S-adenosyl-L-methionine-dependent methyltransferases"/>
    <property type="match status" value="1"/>
</dbReference>
<comment type="subcellular location">
    <subcellularLocation>
        <location evidence="1">Nucleus</location>
        <location evidence="1">Nucleolus</location>
    </subcellularLocation>
</comment>
<evidence type="ECO:0000313" key="11">
    <source>
        <dbReference type="Proteomes" id="UP001304895"/>
    </source>
</evidence>
<name>A0AAN6UD05_9PEZI</name>
<dbReference type="PANTHER" id="PTHR12787">
    <property type="entry name" value="RIBOSOMAL RNA-PROCESSING PROTEIN 8"/>
    <property type="match status" value="1"/>
</dbReference>
<keyword evidence="6" id="KW-0949">S-adenosyl-L-methionine</keyword>
<evidence type="ECO:0000256" key="3">
    <source>
        <dbReference type="ARBA" id="ARBA00022552"/>
    </source>
</evidence>
<evidence type="ECO:0000256" key="7">
    <source>
        <dbReference type="ARBA" id="ARBA00023242"/>
    </source>
</evidence>
<dbReference type="Gene3D" id="3.40.50.150">
    <property type="entry name" value="Vaccinia Virus protein VP39"/>
    <property type="match status" value="1"/>
</dbReference>
<feature type="region of interest" description="Disordered" evidence="9">
    <location>
        <begin position="14"/>
        <end position="40"/>
    </location>
</feature>
<feature type="region of interest" description="Disordered" evidence="9">
    <location>
        <begin position="656"/>
        <end position="687"/>
    </location>
</feature>
<accession>A0AAN6UD05</accession>
<dbReference type="Gene3D" id="1.10.10.2150">
    <property type="entry name" value="Ribosomal RNA-processing protein 8, N-terminal domain"/>
    <property type="match status" value="1"/>
</dbReference>
<reference evidence="10" key="1">
    <citation type="journal article" date="2023" name="Mol. Phylogenet. Evol.">
        <title>Genome-scale phylogeny and comparative genomics of the fungal order Sordariales.</title>
        <authorList>
            <person name="Hensen N."/>
            <person name="Bonometti L."/>
            <person name="Westerberg I."/>
            <person name="Brannstrom I.O."/>
            <person name="Guillou S."/>
            <person name="Cros-Aarteil S."/>
            <person name="Calhoun S."/>
            <person name="Haridas S."/>
            <person name="Kuo A."/>
            <person name="Mondo S."/>
            <person name="Pangilinan J."/>
            <person name="Riley R."/>
            <person name="LaButti K."/>
            <person name="Andreopoulos B."/>
            <person name="Lipzen A."/>
            <person name="Chen C."/>
            <person name="Yan M."/>
            <person name="Daum C."/>
            <person name="Ng V."/>
            <person name="Clum A."/>
            <person name="Steindorff A."/>
            <person name="Ohm R.A."/>
            <person name="Martin F."/>
            <person name="Silar P."/>
            <person name="Natvig D.O."/>
            <person name="Lalanne C."/>
            <person name="Gautier V."/>
            <person name="Ament-Velasquez S.L."/>
            <person name="Kruys A."/>
            <person name="Hutchinson M.I."/>
            <person name="Powell A.J."/>
            <person name="Barry K."/>
            <person name="Miller A.N."/>
            <person name="Grigoriev I.V."/>
            <person name="Debuchy R."/>
            <person name="Gladieux P."/>
            <person name="Hiltunen Thoren M."/>
            <person name="Johannesson H."/>
        </authorList>
    </citation>
    <scope>NUCLEOTIDE SEQUENCE</scope>
    <source>
        <strain evidence="10">CBS 123565</strain>
    </source>
</reference>
<evidence type="ECO:0000313" key="10">
    <source>
        <dbReference type="EMBL" id="KAK4130752.1"/>
    </source>
</evidence>
<dbReference type="GO" id="GO:0005730">
    <property type="term" value="C:nucleolus"/>
    <property type="evidence" value="ECO:0007669"/>
    <property type="project" value="UniProtKB-SubCell"/>
</dbReference>